<evidence type="ECO:0000313" key="1">
    <source>
        <dbReference type="EMBL" id="ARM65669.1"/>
    </source>
</evidence>
<accession>A0A1W6JHI2</accession>
<name>A0A1W6JHI2_9CAUD</name>
<organism evidence="1 2">
    <name type="scientific">Lactococcus phage LW31</name>
    <dbReference type="NCBI Taxonomy" id="1965478"/>
    <lineage>
        <taxon>Viruses</taxon>
        <taxon>Duplodnaviria</taxon>
        <taxon>Heunggongvirae</taxon>
        <taxon>Uroviricota</taxon>
        <taxon>Caudoviricetes</taxon>
        <taxon>Teubervirus</taxon>
        <taxon>Teubervirus LW31</taxon>
    </lineage>
</organism>
<reference evidence="1 2" key="1">
    <citation type="journal article" date="2017" name="Viruses">
        <title>Phage Biodiversity in Artisanal Cheese Wheys Reflects the Complexity of the Fermentation Process.</title>
        <authorList>
            <person name="Mahony J."/>
            <person name="Moscarelli A."/>
            <person name="Kelleher P."/>
            <person name="Lugli G.A."/>
            <person name="Ventura M."/>
            <person name="Settanni L."/>
            <person name="van Sinderen D."/>
        </authorList>
    </citation>
    <scope>NUCLEOTIDE SEQUENCE [LARGE SCALE GENOMIC DNA]</scope>
</reference>
<keyword evidence="2" id="KW-1185">Reference proteome</keyword>
<proteinExistence type="predicted"/>
<evidence type="ECO:0000313" key="2">
    <source>
        <dbReference type="Proteomes" id="UP000224502"/>
    </source>
</evidence>
<dbReference type="Proteomes" id="UP000224502">
    <property type="component" value="Segment"/>
</dbReference>
<protein>
    <submittedName>
        <fullName evidence="1">Structural protein</fullName>
    </submittedName>
</protein>
<sequence length="446" mass="48502">MSINCRTDYELQSVAMPTQGTTKKLFFNYTDEVDSCVKIRPQEVSASKGVTNYRSKVKNTDFLNCPDALCIRKGIMEFAQSVPLSDSVDTASVSYKIPIDAKDYALGGVITFNLHAKEKATLGGEYKYNVTVILGDTANADVYTLTGVTTSEGHGQTLVAVALSDVPTKLVGSGWAKTGITTMTISVVESAKGAGTVGIGNIQVFDTIAEFAKNDVGWMTCLDTFEFNPSMDATDPDCVKVALDPSSADTEITINAKKWSSNLLDASPLMELVDDNSRAIPVMTKGVVDSKGMVSLPGFSTTECGFIGAQSEDCNADEGRLKYMSLDTVKTLSEDQFQIVHDKDKDLYFARFNQDYIGSTVTVIYPKDIEVEVYKISLNGGKVRPVRLMVPVDIEGGYDWYYSITGFFNNLPLGFSTTENSTAEFTFTPTPVNGYIGEVIKSKETN</sequence>
<gene>
    <name evidence="1" type="ORF">LW31_067</name>
</gene>
<dbReference type="EMBL" id="KY554762">
    <property type="protein sequence ID" value="ARM65669.1"/>
    <property type="molecule type" value="Genomic_DNA"/>
</dbReference>